<dbReference type="InterPro" id="IPR036390">
    <property type="entry name" value="WH_DNA-bd_sf"/>
</dbReference>
<keyword evidence="3" id="KW-0804">Transcription</keyword>
<dbReference type="RefSeq" id="WP_211698933.1">
    <property type="nucleotide sequence ID" value="NZ_CP046600.1"/>
</dbReference>
<evidence type="ECO:0000313" key="6">
    <source>
        <dbReference type="Proteomes" id="UP000682202"/>
    </source>
</evidence>
<dbReference type="Proteomes" id="UP000682202">
    <property type="component" value="Chromosome"/>
</dbReference>
<evidence type="ECO:0000256" key="1">
    <source>
        <dbReference type="ARBA" id="ARBA00023015"/>
    </source>
</evidence>
<evidence type="ECO:0000256" key="2">
    <source>
        <dbReference type="ARBA" id="ARBA00023125"/>
    </source>
</evidence>
<dbReference type="PANTHER" id="PTHR33204:SF36">
    <property type="entry name" value="TRANSCRIPTIONAL REGULATORY PROTEIN"/>
    <property type="match status" value="1"/>
</dbReference>
<dbReference type="PANTHER" id="PTHR33204">
    <property type="entry name" value="TRANSCRIPTIONAL REGULATOR, MARR FAMILY"/>
    <property type="match status" value="1"/>
</dbReference>
<sequence>MPETARRAFANCSVFGAIETVGDAWSWLLLSEAIIDGITRFASFQSRLGIARSTLSARLSSLCVNGLMDHDERGYRPTEMGADFFGCIMAAMAWADRWNTADRHISRRVAHIGCAQSIHAELRCAACGELVRARDVSFDRRPDPAVALSGVVTRRRAPGLDLLQRVRPNPTAATLQVIGDRWSALLIRECFYGSHRFDEFQQRLGIAPNILSHRLRRFDELGILTRTAYQHRPLRHQYRLTEKGLALYPVPLAMLAWGDRWVADGRPPVRLTHENCGRRLAPVLSCSACAAPIARSDTAFEDN</sequence>
<dbReference type="Pfam" id="PF01638">
    <property type="entry name" value="HxlR"/>
    <property type="match status" value="2"/>
</dbReference>
<dbReference type="KEGG" id="mspg:F6B93_09880"/>
<name>A0A975PX45_9MYCO</name>
<dbReference type="InterPro" id="IPR036388">
    <property type="entry name" value="WH-like_DNA-bd_sf"/>
</dbReference>
<protein>
    <submittedName>
        <fullName evidence="5">Transcriptional regulator</fullName>
    </submittedName>
</protein>
<dbReference type="GO" id="GO:0003677">
    <property type="term" value="F:DNA binding"/>
    <property type="evidence" value="ECO:0007669"/>
    <property type="project" value="UniProtKB-KW"/>
</dbReference>
<dbReference type="Gene3D" id="1.10.10.10">
    <property type="entry name" value="Winged helix-like DNA-binding domain superfamily/Winged helix DNA-binding domain"/>
    <property type="match status" value="2"/>
</dbReference>
<feature type="domain" description="HTH hxlR-type" evidence="4">
    <location>
        <begin position="169"/>
        <end position="266"/>
    </location>
</feature>
<keyword evidence="1" id="KW-0805">Transcription regulation</keyword>
<feature type="domain" description="HTH hxlR-type" evidence="4">
    <location>
        <begin position="12"/>
        <end position="103"/>
    </location>
</feature>
<proteinExistence type="predicted"/>
<dbReference type="AlphaFoldDB" id="A0A975PX45"/>
<dbReference type="EMBL" id="CP046600">
    <property type="protein sequence ID" value="QUR67363.1"/>
    <property type="molecule type" value="Genomic_DNA"/>
</dbReference>
<reference evidence="5" key="1">
    <citation type="submission" date="2019-12" db="EMBL/GenBank/DDBJ databases">
        <title>Mycobacterium spongiae sp. nov.</title>
        <authorList>
            <person name="Stinear T."/>
        </authorList>
    </citation>
    <scope>NUCLEOTIDE SEQUENCE</scope>
    <source>
        <strain evidence="5">FSD4b-SM</strain>
    </source>
</reference>
<gene>
    <name evidence="5" type="ORF">F6B93_09880</name>
</gene>
<evidence type="ECO:0000313" key="5">
    <source>
        <dbReference type="EMBL" id="QUR67363.1"/>
    </source>
</evidence>
<keyword evidence="6" id="KW-1185">Reference proteome</keyword>
<organism evidence="5 6">
    <name type="scientific">Mycobacterium spongiae</name>
    <dbReference type="NCBI Taxonomy" id="886343"/>
    <lineage>
        <taxon>Bacteria</taxon>
        <taxon>Bacillati</taxon>
        <taxon>Actinomycetota</taxon>
        <taxon>Actinomycetes</taxon>
        <taxon>Mycobacteriales</taxon>
        <taxon>Mycobacteriaceae</taxon>
        <taxon>Mycobacterium</taxon>
    </lineage>
</organism>
<dbReference type="InterPro" id="IPR002577">
    <property type="entry name" value="HTH_HxlR"/>
</dbReference>
<evidence type="ECO:0000256" key="3">
    <source>
        <dbReference type="ARBA" id="ARBA00023163"/>
    </source>
</evidence>
<keyword evidence="2" id="KW-0238">DNA-binding</keyword>
<accession>A0A975PX45</accession>
<evidence type="ECO:0000259" key="4">
    <source>
        <dbReference type="PROSITE" id="PS51118"/>
    </source>
</evidence>
<dbReference type="SUPFAM" id="SSF46785">
    <property type="entry name" value="Winged helix' DNA-binding domain"/>
    <property type="match status" value="2"/>
</dbReference>
<dbReference type="PROSITE" id="PS51118">
    <property type="entry name" value="HTH_HXLR"/>
    <property type="match status" value="2"/>
</dbReference>